<dbReference type="InterPro" id="IPR036271">
    <property type="entry name" value="Tet_transcr_reg_TetR-rel_C_sf"/>
</dbReference>
<reference evidence="6 7" key="1">
    <citation type="submission" date="2016-10" db="EMBL/GenBank/DDBJ databases">
        <authorList>
            <person name="de Groot N.N."/>
        </authorList>
    </citation>
    <scope>NUCLEOTIDE SEQUENCE [LARGE SCALE GENOMIC DNA]</scope>
    <source>
        <strain evidence="6 7">DSM 18978</strain>
    </source>
</reference>
<evidence type="ECO:0000256" key="3">
    <source>
        <dbReference type="ARBA" id="ARBA00023163"/>
    </source>
</evidence>
<evidence type="ECO:0000256" key="2">
    <source>
        <dbReference type="ARBA" id="ARBA00023125"/>
    </source>
</evidence>
<dbReference type="Gene3D" id="1.10.10.60">
    <property type="entry name" value="Homeodomain-like"/>
    <property type="match status" value="1"/>
</dbReference>
<dbReference type="GO" id="GO:0045892">
    <property type="term" value="P:negative regulation of DNA-templated transcription"/>
    <property type="evidence" value="ECO:0007669"/>
    <property type="project" value="UniProtKB-ARBA"/>
</dbReference>
<keyword evidence="1" id="KW-0805">Transcription regulation</keyword>
<gene>
    <name evidence="6" type="ORF">SAMN03080606_00151</name>
</gene>
<dbReference type="PANTHER" id="PTHR43479:SF11">
    <property type="entry name" value="ACREF_ENVCD OPERON REPRESSOR-RELATED"/>
    <property type="match status" value="1"/>
</dbReference>
<evidence type="ECO:0000259" key="5">
    <source>
        <dbReference type="PROSITE" id="PS50977"/>
    </source>
</evidence>
<evidence type="ECO:0000313" key="6">
    <source>
        <dbReference type="EMBL" id="SCX77667.1"/>
    </source>
</evidence>
<evidence type="ECO:0000256" key="1">
    <source>
        <dbReference type="ARBA" id="ARBA00023015"/>
    </source>
</evidence>
<evidence type="ECO:0000313" key="7">
    <source>
        <dbReference type="Proteomes" id="UP000198636"/>
    </source>
</evidence>
<dbReference type="PANTHER" id="PTHR43479">
    <property type="entry name" value="ACREF/ENVCD OPERON REPRESSOR-RELATED"/>
    <property type="match status" value="1"/>
</dbReference>
<keyword evidence="3" id="KW-0804">Transcription</keyword>
<dbReference type="Pfam" id="PF00440">
    <property type="entry name" value="TetR_N"/>
    <property type="match status" value="1"/>
</dbReference>
<feature type="DNA-binding region" description="H-T-H motif" evidence="4">
    <location>
        <begin position="11"/>
        <end position="30"/>
    </location>
</feature>
<dbReference type="InterPro" id="IPR001647">
    <property type="entry name" value="HTH_TetR"/>
</dbReference>
<accession>A0A1G5AIG7</accession>
<dbReference type="AlphaFoldDB" id="A0A1G5AIG7"/>
<dbReference type="Gene3D" id="1.10.357.10">
    <property type="entry name" value="Tetracycline Repressor, domain 2"/>
    <property type="match status" value="1"/>
</dbReference>
<keyword evidence="7" id="KW-1185">Reference proteome</keyword>
<keyword evidence="2 4" id="KW-0238">DNA-binding</keyword>
<dbReference type="GO" id="GO:0003677">
    <property type="term" value="F:DNA binding"/>
    <property type="evidence" value="ECO:0007669"/>
    <property type="project" value="UniProtKB-UniRule"/>
</dbReference>
<dbReference type="PROSITE" id="PS50977">
    <property type="entry name" value="HTH_TETR_2"/>
    <property type="match status" value="1"/>
</dbReference>
<evidence type="ECO:0000256" key="4">
    <source>
        <dbReference type="PROSITE-ProRule" id="PRU00335"/>
    </source>
</evidence>
<dbReference type="SUPFAM" id="SSF46689">
    <property type="entry name" value="Homeodomain-like"/>
    <property type="match status" value="1"/>
</dbReference>
<dbReference type="FunFam" id="1.10.10.60:FF:000141">
    <property type="entry name" value="TetR family transcriptional regulator"/>
    <property type="match status" value="1"/>
</dbReference>
<dbReference type="EMBL" id="FMUS01000001">
    <property type="protein sequence ID" value="SCX77667.1"/>
    <property type="molecule type" value="Genomic_DNA"/>
</dbReference>
<protein>
    <submittedName>
        <fullName evidence="6">Transcriptional regulator, TetR family</fullName>
    </submittedName>
</protein>
<dbReference type="Proteomes" id="UP000198636">
    <property type="component" value="Unassembled WGS sequence"/>
</dbReference>
<dbReference type="SUPFAM" id="SSF48498">
    <property type="entry name" value="Tetracyclin repressor-like, C-terminal domain"/>
    <property type="match status" value="1"/>
</dbReference>
<name>A0A1G5AIG7_9FIRM</name>
<sequence length="178" mass="20816">MFLEQGYKAVSMDTIASKAGISKMTIYKYFPSKEELFLKIISMMMEKYTAIIESEMTKFSNTIDKIDYVLSFSLEASQDYSFAFYKDIMDNPYIRNRVLEEKTKYSNMFFEKIIREGIEKGEIRKCDIASMTEILSVIIEALTHNYFDKINNRDELEVKAAILYDFLKYGLFGGNEVK</sequence>
<dbReference type="STRING" id="1120976.SAMN03080606_00151"/>
<organism evidence="6 7">
    <name type="scientific">Alkaliphilus peptidifermentans DSM 18978</name>
    <dbReference type="NCBI Taxonomy" id="1120976"/>
    <lineage>
        <taxon>Bacteria</taxon>
        <taxon>Bacillati</taxon>
        <taxon>Bacillota</taxon>
        <taxon>Clostridia</taxon>
        <taxon>Peptostreptococcales</taxon>
        <taxon>Natronincolaceae</taxon>
        <taxon>Alkaliphilus</taxon>
    </lineage>
</organism>
<dbReference type="InterPro" id="IPR050624">
    <property type="entry name" value="HTH-type_Tx_Regulator"/>
</dbReference>
<proteinExistence type="predicted"/>
<feature type="domain" description="HTH tetR-type" evidence="5">
    <location>
        <begin position="1"/>
        <end position="48"/>
    </location>
</feature>
<dbReference type="InterPro" id="IPR009057">
    <property type="entry name" value="Homeodomain-like_sf"/>
</dbReference>